<dbReference type="InterPro" id="IPR004127">
    <property type="entry name" value="Prefoldin_subunit_alpha"/>
</dbReference>
<dbReference type="GO" id="GO:0003682">
    <property type="term" value="F:chromatin binding"/>
    <property type="evidence" value="ECO:0007669"/>
    <property type="project" value="TreeGrafter"/>
</dbReference>
<comment type="subcellular location">
    <subcellularLocation>
        <location evidence="1">Nucleus</location>
    </subcellularLocation>
</comment>
<dbReference type="EMBL" id="QXFV01002820">
    <property type="protein sequence ID" value="KAE8983004.1"/>
    <property type="molecule type" value="Genomic_DNA"/>
</dbReference>
<evidence type="ECO:0000256" key="5">
    <source>
        <dbReference type="SAM" id="MobiDB-lite"/>
    </source>
</evidence>
<dbReference type="PANTHER" id="PTHR15111:SF0">
    <property type="entry name" value="UNCONVENTIONAL PREFOLDIN RPB5 INTERACTOR 1"/>
    <property type="match status" value="1"/>
</dbReference>
<keyword evidence="2" id="KW-0539">Nucleus</keyword>
<proteinExistence type="inferred from homology"/>
<comment type="caution">
    <text evidence="6">The sequence shown here is derived from an EMBL/GenBank/DDBJ whole genome shotgun (WGS) entry which is preliminary data.</text>
</comment>
<evidence type="ECO:0000256" key="2">
    <source>
        <dbReference type="ARBA" id="ARBA00023242"/>
    </source>
</evidence>
<gene>
    <name evidence="6" type="ORF">PR001_g23569</name>
</gene>
<dbReference type="InterPro" id="IPR009053">
    <property type="entry name" value="Prefoldin"/>
</dbReference>
<dbReference type="GO" id="GO:0005634">
    <property type="term" value="C:nucleus"/>
    <property type="evidence" value="ECO:0007669"/>
    <property type="project" value="UniProtKB-SubCell"/>
</dbReference>
<dbReference type="Gene3D" id="1.10.287.370">
    <property type="match status" value="1"/>
</dbReference>
<dbReference type="InterPro" id="IPR052255">
    <property type="entry name" value="RNA_pol_II_subunit5-mediator"/>
</dbReference>
<sequence length="167" mass="18575">MAALGMMAEAANARLLHEGVESVREQLAQLQNQVERYDAVAETLTELPRRLSHLVMVPLGKIVRSNDVLAHLGDDVFSWRLATQAVEIIARKKEGARPNGETGTPPQVKRENLRELEATTTDVGSVAQLRKTYEAENIREIQETEAASELGPVPRATEDDIKEYFEV</sequence>
<dbReference type="GO" id="GO:0019212">
    <property type="term" value="F:phosphatase inhibitor activity"/>
    <property type="evidence" value="ECO:0007669"/>
    <property type="project" value="TreeGrafter"/>
</dbReference>
<accession>A0A6A3IS53</accession>
<dbReference type="GO" id="GO:0003714">
    <property type="term" value="F:transcription corepressor activity"/>
    <property type="evidence" value="ECO:0007669"/>
    <property type="project" value="TreeGrafter"/>
</dbReference>
<feature type="compositionally biased region" description="Basic and acidic residues" evidence="5">
    <location>
        <begin position="156"/>
        <end position="167"/>
    </location>
</feature>
<comment type="similarity">
    <text evidence="3">Belongs to the RNA polymerase II subunit 5-mediating protein family.</text>
</comment>
<evidence type="ECO:0000256" key="3">
    <source>
        <dbReference type="ARBA" id="ARBA00038295"/>
    </source>
</evidence>
<evidence type="ECO:0000256" key="4">
    <source>
        <dbReference type="SAM" id="Coils"/>
    </source>
</evidence>
<keyword evidence="4" id="KW-0175">Coiled coil</keyword>
<dbReference type="AlphaFoldDB" id="A0A6A3IS53"/>
<reference evidence="6 7" key="1">
    <citation type="submission" date="2018-09" db="EMBL/GenBank/DDBJ databases">
        <title>Genomic investigation of the strawberry pathogen Phytophthora fragariae indicates pathogenicity is determined by transcriptional variation in three key races.</title>
        <authorList>
            <person name="Adams T.M."/>
            <person name="Armitage A.D."/>
            <person name="Sobczyk M.K."/>
            <person name="Bates H.J."/>
            <person name="Dunwell J.M."/>
            <person name="Nellist C.F."/>
            <person name="Harrison R.J."/>
        </authorList>
    </citation>
    <scope>NUCLEOTIDE SEQUENCE [LARGE SCALE GENOMIC DNA]</scope>
    <source>
        <strain evidence="6 7">SCRP249</strain>
    </source>
</reference>
<evidence type="ECO:0000313" key="7">
    <source>
        <dbReference type="Proteomes" id="UP000429607"/>
    </source>
</evidence>
<dbReference type="GO" id="GO:0000122">
    <property type="term" value="P:negative regulation of transcription by RNA polymerase II"/>
    <property type="evidence" value="ECO:0007669"/>
    <property type="project" value="TreeGrafter"/>
</dbReference>
<protein>
    <submittedName>
        <fullName evidence="6">Uncharacterized protein</fullName>
    </submittedName>
</protein>
<dbReference type="Pfam" id="PF02996">
    <property type="entry name" value="Prefoldin"/>
    <property type="match status" value="1"/>
</dbReference>
<dbReference type="SUPFAM" id="SSF46579">
    <property type="entry name" value="Prefoldin"/>
    <property type="match status" value="1"/>
</dbReference>
<dbReference type="Proteomes" id="UP000429607">
    <property type="component" value="Unassembled WGS sequence"/>
</dbReference>
<evidence type="ECO:0000313" key="6">
    <source>
        <dbReference type="EMBL" id="KAE8983004.1"/>
    </source>
</evidence>
<feature type="coiled-coil region" evidence="4">
    <location>
        <begin position="13"/>
        <end position="47"/>
    </location>
</feature>
<name>A0A6A3IS53_9STRA</name>
<evidence type="ECO:0000256" key="1">
    <source>
        <dbReference type="ARBA" id="ARBA00004123"/>
    </source>
</evidence>
<dbReference type="PANTHER" id="PTHR15111">
    <property type="entry name" value="RNA POLYMERASE II SUBUNIT 5-MEDIATING PROTEIN NNX3"/>
    <property type="match status" value="1"/>
</dbReference>
<feature type="region of interest" description="Disordered" evidence="5">
    <location>
        <begin position="144"/>
        <end position="167"/>
    </location>
</feature>
<organism evidence="6 7">
    <name type="scientific">Phytophthora rubi</name>
    <dbReference type="NCBI Taxonomy" id="129364"/>
    <lineage>
        <taxon>Eukaryota</taxon>
        <taxon>Sar</taxon>
        <taxon>Stramenopiles</taxon>
        <taxon>Oomycota</taxon>
        <taxon>Peronosporomycetes</taxon>
        <taxon>Peronosporales</taxon>
        <taxon>Peronosporaceae</taxon>
        <taxon>Phytophthora</taxon>
    </lineage>
</organism>